<dbReference type="InterPro" id="IPR053827">
    <property type="entry name" value="Gp10_C"/>
</dbReference>
<name>A0A6I4SLV5_9SPHN</name>
<feature type="domain" description="Baseplate structural protein Gp10 C-terminal" evidence="2">
    <location>
        <begin position="86"/>
        <end position="173"/>
    </location>
</feature>
<gene>
    <name evidence="3" type="ORF">GRI36_07440</name>
</gene>
<dbReference type="EMBL" id="WTYS01000001">
    <property type="protein sequence ID" value="MXO56715.1"/>
    <property type="molecule type" value="Genomic_DNA"/>
</dbReference>
<dbReference type="AlphaFoldDB" id="A0A6I4SLV5"/>
<dbReference type="Pfam" id="PF07484">
    <property type="entry name" value="Collar"/>
    <property type="match status" value="1"/>
</dbReference>
<proteinExistence type="predicted"/>
<dbReference type="Gene3D" id="3.90.1340.10">
    <property type="entry name" value="Phage tail collar domain"/>
    <property type="match status" value="1"/>
</dbReference>
<dbReference type="InterPro" id="IPR037053">
    <property type="entry name" value="Phage_tail_collar_dom_sf"/>
</dbReference>
<sequence length="188" mass="19642">MATPAPVSAGADTYLGEVMLVGFNFCPRGYTGAEGQLLSISQFQALFSLYGTFYGGDGRTTFAMPDLRGRAAISEGQGPGLSPYRIGNRGGQERTTLTIAQMPSHNHTGQVRAESSVIADTGNPAGNAIARSTQLIYSDAAAPTAAGAFHPDTLVINNNGGGQSSNNMQPYLAMRYCVAIQGIFPSRS</sequence>
<dbReference type="SUPFAM" id="SSF88874">
    <property type="entry name" value="Receptor-binding domain of short tail fibre protein gp12"/>
    <property type="match status" value="1"/>
</dbReference>
<feature type="domain" description="Phage tail collar" evidence="1">
    <location>
        <begin position="16"/>
        <end position="71"/>
    </location>
</feature>
<organism evidence="3 4">
    <name type="scientific">Pontixanthobacter gangjinensis</name>
    <dbReference type="NCBI Taxonomy" id="1028742"/>
    <lineage>
        <taxon>Bacteria</taxon>
        <taxon>Pseudomonadati</taxon>
        <taxon>Pseudomonadota</taxon>
        <taxon>Alphaproteobacteria</taxon>
        <taxon>Sphingomonadales</taxon>
        <taxon>Erythrobacteraceae</taxon>
        <taxon>Pontixanthobacter</taxon>
    </lineage>
</organism>
<dbReference type="OrthoDB" id="9810174at2"/>
<comment type="caution">
    <text evidence="3">The sequence shown here is derived from an EMBL/GenBank/DDBJ whole genome shotgun (WGS) entry which is preliminary data.</text>
</comment>
<dbReference type="Pfam" id="PF21939">
    <property type="entry name" value="Gp10_C"/>
    <property type="match status" value="1"/>
</dbReference>
<reference evidence="3 4" key="1">
    <citation type="submission" date="2019-12" db="EMBL/GenBank/DDBJ databases">
        <title>Genomic-based taxomic classification of the family Erythrobacteraceae.</title>
        <authorList>
            <person name="Xu L."/>
        </authorList>
    </citation>
    <scope>NUCLEOTIDE SEQUENCE [LARGE SCALE GENOMIC DNA]</scope>
    <source>
        <strain evidence="3 4">JCM 17802</strain>
    </source>
</reference>
<protein>
    <submittedName>
        <fullName evidence="3">Phage tail protein</fullName>
    </submittedName>
</protein>
<evidence type="ECO:0000313" key="4">
    <source>
        <dbReference type="Proteomes" id="UP000468943"/>
    </source>
</evidence>
<evidence type="ECO:0000313" key="3">
    <source>
        <dbReference type="EMBL" id="MXO56715.1"/>
    </source>
</evidence>
<evidence type="ECO:0000259" key="1">
    <source>
        <dbReference type="Pfam" id="PF07484"/>
    </source>
</evidence>
<dbReference type="InterPro" id="IPR011083">
    <property type="entry name" value="Phage_tail_collar_dom"/>
</dbReference>
<keyword evidence="4" id="KW-1185">Reference proteome</keyword>
<dbReference type="Proteomes" id="UP000468943">
    <property type="component" value="Unassembled WGS sequence"/>
</dbReference>
<accession>A0A6I4SLV5</accession>
<evidence type="ECO:0000259" key="2">
    <source>
        <dbReference type="Pfam" id="PF21939"/>
    </source>
</evidence>